<organism evidence="1 2">
    <name type="scientific">Atlanticothrix silvestris CENA357</name>
    <dbReference type="NCBI Taxonomy" id="1725252"/>
    <lineage>
        <taxon>Bacteria</taxon>
        <taxon>Bacillati</taxon>
        <taxon>Cyanobacteriota</taxon>
        <taxon>Cyanophyceae</taxon>
        <taxon>Nostocales</taxon>
        <taxon>Nodulariaceae</taxon>
        <taxon>Atlanticothrix</taxon>
        <taxon>Atlanticothrix silvestris</taxon>
    </lineage>
</organism>
<dbReference type="Proteomes" id="UP000599391">
    <property type="component" value="Unassembled WGS sequence"/>
</dbReference>
<gene>
    <name evidence="1" type="ORF">I8751_03135</name>
</gene>
<dbReference type="AlphaFoldDB" id="A0A8J7HFK7"/>
<keyword evidence="2" id="KW-1185">Reference proteome</keyword>
<accession>A0A8J7HFK7</accession>
<comment type="caution">
    <text evidence="1">The sequence shown here is derived from an EMBL/GenBank/DDBJ whole genome shotgun (WGS) entry which is preliminary data.</text>
</comment>
<dbReference type="EMBL" id="JAECZB010000004">
    <property type="protein sequence ID" value="MBH8551388.1"/>
    <property type="molecule type" value="Genomic_DNA"/>
</dbReference>
<protein>
    <submittedName>
        <fullName evidence="1">HetP family heterocyst commitment protein</fullName>
    </submittedName>
</protein>
<reference evidence="1 2" key="1">
    <citation type="journal article" date="2021" name="Int. J. Syst. Evol. Microbiol.">
        <title>Amazonocrinis nigriterrae gen. nov., sp. nov., Atlanticothrix silvestris gen. nov., sp. nov. and Dendronalium phyllosphericum gen. nov., sp. nov., nostocacean cyanobacteria from Brazilian environments.</title>
        <authorList>
            <person name="Alvarenga D.O."/>
            <person name="Andreote A.P.D."/>
            <person name="Branco L.H.Z."/>
            <person name="Delbaje E."/>
            <person name="Cruz R.B."/>
            <person name="Varani A.M."/>
            <person name="Fiore M.F."/>
        </authorList>
    </citation>
    <scope>NUCLEOTIDE SEQUENCE [LARGE SCALE GENOMIC DNA]</scope>
    <source>
        <strain evidence="1 2">CENA357</strain>
    </source>
</reference>
<evidence type="ECO:0000313" key="2">
    <source>
        <dbReference type="Proteomes" id="UP000599391"/>
    </source>
</evidence>
<dbReference type="InterPro" id="IPR049598">
    <property type="entry name" value="HetP-like"/>
</dbReference>
<proteinExistence type="predicted"/>
<evidence type="ECO:0000313" key="1">
    <source>
        <dbReference type="EMBL" id="MBH8551388.1"/>
    </source>
</evidence>
<dbReference type="NCBIfam" id="NF037966">
    <property type="entry name" value="HetP_family"/>
    <property type="match status" value="1"/>
</dbReference>
<sequence>MTEDFSQPNQTSNIIISYEEWQQILKAIIARKYSWACVLILYCLGYNPMKYIPYRTYIRLIKNNCTLGSSINNNNETTSINLNNFNMEIKENEINNN</sequence>
<name>A0A8J7HFK7_9CYAN</name>